<gene>
    <name evidence="2" type="ORF">J4727_13630</name>
</gene>
<keyword evidence="1" id="KW-0472">Membrane</keyword>
<keyword evidence="1" id="KW-0812">Transmembrane</keyword>
<dbReference type="EMBL" id="JAGETQ010000080">
    <property type="protein sequence ID" value="MBO1916359.1"/>
    <property type="molecule type" value="Genomic_DNA"/>
</dbReference>
<name>A0A939SJF4_PRORE</name>
<comment type="caution">
    <text evidence="2">The sequence shown here is derived from an EMBL/GenBank/DDBJ whole genome shotgun (WGS) entry which is preliminary data.</text>
</comment>
<protein>
    <submittedName>
        <fullName evidence="2">Uncharacterized protein</fullName>
    </submittedName>
</protein>
<keyword evidence="1" id="KW-1133">Transmembrane helix</keyword>
<dbReference type="AlphaFoldDB" id="A0A939SJF4"/>
<reference evidence="2" key="1">
    <citation type="submission" date="2021-03" db="EMBL/GenBank/DDBJ databases">
        <title>Molecular epidemiology and mechanisms of colistin and carbapenem resistance in Enterobacteriaceae from clinical isolates, the environment and porcine samples in Pretoria, South Africa.</title>
        <authorList>
            <person name="Bogoshi D."/>
            <person name="Mbelle N.M."/>
            <person name="Naidoo V."/>
            <person name="Osei Sekyere J."/>
        </authorList>
    </citation>
    <scope>NUCLEOTIDE SEQUENCE</scope>
    <source>
        <strain evidence="2">C052</strain>
    </source>
</reference>
<evidence type="ECO:0000256" key="1">
    <source>
        <dbReference type="SAM" id="Phobius"/>
    </source>
</evidence>
<sequence>MDVRREAQIEGMTIIMTTITAMITTTVTIIMITTMIMNLMGNGDHSSPLYHQVMSTTIITI</sequence>
<accession>A0A939SJF4</accession>
<proteinExistence type="predicted"/>
<organism evidence="2 3">
    <name type="scientific">Providencia rettgeri</name>
    <dbReference type="NCBI Taxonomy" id="587"/>
    <lineage>
        <taxon>Bacteria</taxon>
        <taxon>Pseudomonadati</taxon>
        <taxon>Pseudomonadota</taxon>
        <taxon>Gammaproteobacteria</taxon>
        <taxon>Enterobacterales</taxon>
        <taxon>Morganellaceae</taxon>
        <taxon>Providencia</taxon>
    </lineage>
</organism>
<dbReference type="Proteomes" id="UP000664477">
    <property type="component" value="Unassembled WGS sequence"/>
</dbReference>
<feature type="transmembrane region" description="Helical" evidence="1">
    <location>
        <begin position="12"/>
        <end position="37"/>
    </location>
</feature>
<evidence type="ECO:0000313" key="3">
    <source>
        <dbReference type="Proteomes" id="UP000664477"/>
    </source>
</evidence>
<evidence type="ECO:0000313" key="2">
    <source>
        <dbReference type="EMBL" id="MBO1916359.1"/>
    </source>
</evidence>